<dbReference type="EMBL" id="DRBS01000376">
    <property type="protein sequence ID" value="HDD45212.1"/>
    <property type="molecule type" value="Genomic_DNA"/>
</dbReference>
<dbReference type="InterPro" id="IPR002934">
    <property type="entry name" value="Polymerase_NTP_transf_dom"/>
</dbReference>
<evidence type="ECO:0000256" key="9">
    <source>
        <dbReference type="ARBA" id="ARBA00038276"/>
    </source>
</evidence>
<evidence type="ECO:0000256" key="7">
    <source>
        <dbReference type="ARBA" id="ARBA00022840"/>
    </source>
</evidence>
<keyword evidence="5" id="KW-0479">Metal-binding</keyword>
<protein>
    <submittedName>
        <fullName evidence="11">Nucleotidyltransferase</fullName>
    </submittedName>
</protein>
<evidence type="ECO:0000313" key="11">
    <source>
        <dbReference type="EMBL" id="HDD45212.1"/>
    </source>
</evidence>
<evidence type="ECO:0000256" key="4">
    <source>
        <dbReference type="ARBA" id="ARBA00022695"/>
    </source>
</evidence>
<dbReference type="Pfam" id="PF01909">
    <property type="entry name" value="NTP_transf_2"/>
    <property type="match status" value="1"/>
</dbReference>
<accession>A0A7C0YBE3</accession>
<dbReference type="GO" id="GO:0016779">
    <property type="term" value="F:nucleotidyltransferase activity"/>
    <property type="evidence" value="ECO:0007669"/>
    <property type="project" value="UniProtKB-KW"/>
</dbReference>
<keyword evidence="6" id="KW-0547">Nucleotide-binding</keyword>
<evidence type="ECO:0000256" key="5">
    <source>
        <dbReference type="ARBA" id="ARBA00022723"/>
    </source>
</evidence>
<keyword evidence="3" id="KW-0808">Transferase</keyword>
<feature type="domain" description="Polymerase nucleotidyl transferase" evidence="10">
    <location>
        <begin position="13"/>
        <end position="98"/>
    </location>
</feature>
<dbReference type="Gene3D" id="3.30.460.10">
    <property type="entry name" value="Beta Polymerase, domain 2"/>
    <property type="match status" value="1"/>
</dbReference>
<dbReference type="InterPro" id="IPR052038">
    <property type="entry name" value="Type-VII_TA_antitoxin"/>
</dbReference>
<comment type="caution">
    <text evidence="11">The sequence shown here is derived from an EMBL/GenBank/DDBJ whole genome shotgun (WGS) entry which is preliminary data.</text>
</comment>
<evidence type="ECO:0000256" key="6">
    <source>
        <dbReference type="ARBA" id="ARBA00022741"/>
    </source>
</evidence>
<evidence type="ECO:0000256" key="2">
    <source>
        <dbReference type="ARBA" id="ARBA00022649"/>
    </source>
</evidence>
<name>A0A7C0YBE3_DESA2</name>
<dbReference type="Proteomes" id="UP000886289">
    <property type="component" value="Unassembled WGS sequence"/>
</dbReference>
<evidence type="ECO:0000256" key="3">
    <source>
        <dbReference type="ARBA" id="ARBA00022679"/>
    </source>
</evidence>
<keyword evidence="4" id="KW-0548">Nucleotidyltransferase</keyword>
<dbReference type="AlphaFoldDB" id="A0A7C0YBE3"/>
<evidence type="ECO:0000256" key="1">
    <source>
        <dbReference type="ARBA" id="ARBA00001946"/>
    </source>
</evidence>
<dbReference type="PANTHER" id="PTHR33571:SF12">
    <property type="entry name" value="BSL3053 PROTEIN"/>
    <property type="match status" value="1"/>
</dbReference>
<gene>
    <name evidence="11" type="ORF">ENG63_10205</name>
</gene>
<organism evidence="11">
    <name type="scientific">Desulfofervidus auxilii</name>
    <dbReference type="NCBI Taxonomy" id="1621989"/>
    <lineage>
        <taxon>Bacteria</taxon>
        <taxon>Pseudomonadati</taxon>
        <taxon>Thermodesulfobacteriota</taxon>
        <taxon>Candidatus Desulfofervidia</taxon>
        <taxon>Candidatus Desulfofervidales</taxon>
        <taxon>Candidatus Desulfofervidaceae</taxon>
        <taxon>Candidatus Desulfofervidus</taxon>
    </lineage>
</organism>
<reference evidence="11" key="1">
    <citation type="journal article" date="2020" name="mSystems">
        <title>Genome- and Community-Level Interaction Insights into Carbon Utilization and Element Cycling Functions of Hydrothermarchaeota in Hydrothermal Sediment.</title>
        <authorList>
            <person name="Zhou Z."/>
            <person name="Liu Y."/>
            <person name="Xu W."/>
            <person name="Pan J."/>
            <person name="Luo Z.H."/>
            <person name="Li M."/>
        </authorList>
    </citation>
    <scope>NUCLEOTIDE SEQUENCE [LARGE SCALE GENOMIC DNA]</scope>
    <source>
        <strain evidence="11">HyVt-233</strain>
    </source>
</reference>
<dbReference type="SUPFAM" id="SSF81301">
    <property type="entry name" value="Nucleotidyltransferase"/>
    <property type="match status" value="1"/>
</dbReference>
<dbReference type="GO" id="GO:0005524">
    <property type="term" value="F:ATP binding"/>
    <property type="evidence" value="ECO:0007669"/>
    <property type="project" value="UniProtKB-KW"/>
</dbReference>
<dbReference type="PANTHER" id="PTHR33571">
    <property type="entry name" value="SSL8005 PROTEIN"/>
    <property type="match status" value="1"/>
</dbReference>
<dbReference type="CDD" id="cd05403">
    <property type="entry name" value="NT_KNTase_like"/>
    <property type="match status" value="1"/>
</dbReference>
<comment type="cofactor">
    <cofactor evidence="1">
        <name>Mg(2+)</name>
        <dbReference type="ChEBI" id="CHEBI:18420"/>
    </cofactor>
</comment>
<sequence length="98" mass="11605">MKTLEEIKEILINLQDEIRERYKAEIIGIFGSYVRGEQKEKSDLDVLVKFYKGATLFEFVGLAIFLEEKLGIKRVDIVPYDTVRKEIREQIFKETIYL</sequence>
<dbReference type="GO" id="GO:0046872">
    <property type="term" value="F:metal ion binding"/>
    <property type="evidence" value="ECO:0007669"/>
    <property type="project" value="UniProtKB-KW"/>
</dbReference>
<evidence type="ECO:0000259" key="10">
    <source>
        <dbReference type="Pfam" id="PF01909"/>
    </source>
</evidence>
<comment type="similarity">
    <text evidence="9">Belongs to the MntA antitoxin family.</text>
</comment>
<proteinExistence type="inferred from homology"/>
<keyword evidence="2" id="KW-1277">Toxin-antitoxin system</keyword>
<keyword evidence="8" id="KW-0460">Magnesium</keyword>
<evidence type="ECO:0000256" key="8">
    <source>
        <dbReference type="ARBA" id="ARBA00022842"/>
    </source>
</evidence>
<dbReference type="InterPro" id="IPR043519">
    <property type="entry name" value="NT_sf"/>
</dbReference>
<keyword evidence="7" id="KW-0067">ATP-binding</keyword>